<dbReference type="EMBL" id="CP060789">
    <property type="protein sequence ID" value="QNP56658.1"/>
    <property type="molecule type" value="Genomic_DNA"/>
</dbReference>
<keyword evidence="3" id="KW-1185">Reference proteome</keyword>
<dbReference type="AlphaFoldDB" id="A0A7H0H7Z2"/>
<accession>A0A7H0H7Z2</accession>
<feature type="transmembrane region" description="Helical" evidence="1">
    <location>
        <begin position="68"/>
        <end position="87"/>
    </location>
</feature>
<organism evidence="2 3">
    <name type="scientific">Tessaracoccus defluvii</name>
    <dbReference type="NCBI Taxonomy" id="1285901"/>
    <lineage>
        <taxon>Bacteria</taxon>
        <taxon>Bacillati</taxon>
        <taxon>Actinomycetota</taxon>
        <taxon>Actinomycetes</taxon>
        <taxon>Propionibacteriales</taxon>
        <taxon>Propionibacteriaceae</taxon>
        <taxon>Tessaracoccus</taxon>
    </lineage>
</organism>
<dbReference type="RefSeq" id="WP_187721758.1">
    <property type="nucleotide sequence ID" value="NZ_BAABBL010000002.1"/>
</dbReference>
<gene>
    <name evidence="2" type="ORF">H9L22_04495</name>
</gene>
<keyword evidence="1" id="KW-0812">Transmembrane</keyword>
<keyword evidence="1" id="KW-1133">Transmembrane helix</keyword>
<dbReference type="KEGG" id="tdf:H9L22_04495"/>
<keyword evidence="1" id="KW-0472">Membrane</keyword>
<feature type="transmembrane region" description="Helical" evidence="1">
    <location>
        <begin position="42"/>
        <end position="61"/>
    </location>
</feature>
<evidence type="ECO:0000256" key="1">
    <source>
        <dbReference type="SAM" id="Phobius"/>
    </source>
</evidence>
<proteinExistence type="predicted"/>
<name>A0A7H0H7Z2_9ACTN</name>
<protein>
    <submittedName>
        <fullName evidence="2">Uncharacterized protein</fullName>
    </submittedName>
</protein>
<evidence type="ECO:0000313" key="2">
    <source>
        <dbReference type="EMBL" id="QNP56658.1"/>
    </source>
</evidence>
<feature type="transmembrane region" description="Helical" evidence="1">
    <location>
        <begin position="93"/>
        <end position="116"/>
    </location>
</feature>
<sequence>MTPALRRPLLATCIVLTALTGVAAAGIGIASAIANPKTFGVGVALMLGGYGALLVFVAWLVARGHAWALNLIVASGLLHVLVLASFLTTDDRAQFIGSLIVLPFVAATVVTATIAVGRRELERTSRD</sequence>
<dbReference type="Proteomes" id="UP000516117">
    <property type="component" value="Chromosome"/>
</dbReference>
<evidence type="ECO:0000313" key="3">
    <source>
        <dbReference type="Proteomes" id="UP000516117"/>
    </source>
</evidence>
<reference evidence="2 3" key="1">
    <citation type="submission" date="2020-08" db="EMBL/GenBank/DDBJ databases">
        <title>Genome sequence of Tessaracoccus defluvii JCM 17540T.</title>
        <authorList>
            <person name="Hyun D.-W."/>
            <person name="Bae J.-W."/>
        </authorList>
    </citation>
    <scope>NUCLEOTIDE SEQUENCE [LARGE SCALE GENOMIC DNA]</scope>
    <source>
        <strain evidence="2 3">JCM 17540</strain>
    </source>
</reference>